<protein>
    <recommendedName>
        <fullName evidence="6">TRAF-type domain-containing protein</fullName>
    </recommendedName>
</protein>
<keyword evidence="5" id="KW-0732">Signal</keyword>
<dbReference type="GO" id="GO:0008270">
    <property type="term" value="F:zinc ion binding"/>
    <property type="evidence" value="ECO:0007669"/>
    <property type="project" value="UniProtKB-KW"/>
</dbReference>
<dbReference type="SUPFAM" id="SSF49599">
    <property type="entry name" value="TRAF domain-like"/>
    <property type="match status" value="1"/>
</dbReference>
<name>A0A9J6FLT5_HAELO</name>
<feature type="zinc finger region" description="TRAF-type" evidence="4">
    <location>
        <begin position="49"/>
        <end position="82"/>
    </location>
</feature>
<dbReference type="InterPro" id="IPR001293">
    <property type="entry name" value="Znf_TRAF"/>
</dbReference>
<evidence type="ECO:0000259" key="6">
    <source>
        <dbReference type="PROSITE" id="PS50145"/>
    </source>
</evidence>
<evidence type="ECO:0000256" key="1">
    <source>
        <dbReference type="ARBA" id="ARBA00022723"/>
    </source>
</evidence>
<feature type="signal peptide" evidence="5">
    <location>
        <begin position="1"/>
        <end position="37"/>
    </location>
</feature>
<dbReference type="EMBL" id="JABSTR010000002">
    <property type="protein sequence ID" value="KAH9363783.1"/>
    <property type="molecule type" value="Genomic_DNA"/>
</dbReference>
<keyword evidence="3 4" id="KW-0862">Zinc</keyword>
<evidence type="ECO:0000256" key="3">
    <source>
        <dbReference type="ARBA" id="ARBA00022833"/>
    </source>
</evidence>
<dbReference type="Proteomes" id="UP000821853">
    <property type="component" value="Chromosome 10"/>
</dbReference>
<keyword evidence="1 4" id="KW-0479">Metal-binding</keyword>
<evidence type="ECO:0000313" key="7">
    <source>
        <dbReference type="EMBL" id="KAH9363783.1"/>
    </source>
</evidence>
<dbReference type="AlphaFoldDB" id="A0A9J6FLT5"/>
<feature type="chain" id="PRO_5039898645" description="TRAF-type domain-containing protein" evidence="5">
    <location>
        <begin position="38"/>
        <end position="165"/>
    </location>
</feature>
<feature type="domain" description="TRAF-type" evidence="6">
    <location>
        <begin position="49"/>
        <end position="82"/>
    </location>
</feature>
<sequence>MHRTKVSSIFPISQSKRLICFPFLLLFKACCWNETHGCTFAGTLQAVLTHYEEECTFHAVTCPRCSGTALQQDLPRHYRADCHGSVIGSATGDATILQGALLGTDCIGSSIDAFKALLRNPYEDRLPAIQSTINELLETARSTDSAIGAIRKSCEESEQTITQAI</sequence>
<keyword evidence="2 4" id="KW-0863">Zinc-finger</keyword>
<proteinExistence type="predicted"/>
<evidence type="ECO:0000256" key="2">
    <source>
        <dbReference type="ARBA" id="ARBA00022771"/>
    </source>
</evidence>
<keyword evidence="8" id="KW-1185">Reference proteome</keyword>
<gene>
    <name evidence="7" type="ORF">HPB48_021804</name>
</gene>
<evidence type="ECO:0000313" key="8">
    <source>
        <dbReference type="Proteomes" id="UP000821853"/>
    </source>
</evidence>
<dbReference type="PROSITE" id="PS50145">
    <property type="entry name" value="ZF_TRAF"/>
    <property type="match status" value="1"/>
</dbReference>
<organism evidence="7 8">
    <name type="scientific">Haemaphysalis longicornis</name>
    <name type="common">Bush tick</name>
    <dbReference type="NCBI Taxonomy" id="44386"/>
    <lineage>
        <taxon>Eukaryota</taxon>
        <taxon>Metazoa</taxon>
        <taxon>Ecdysozoa</taxon>
        <taxon>Arthropoda</taxon>
        <taxon>Chelicerata</taxon>
        <taxon>Arachnida</taxon>
        <taxon>Acari</taxon>
        <taxon>Parasitiformes</taxon>
        <taxon>Ixodida</taxon>
        <taxon>Ixodoidea</taxon>
        <taxon>Ixodidae</taxon>
        <taxon>Haemaphysalinae</taxon>
        <taxon>Haemaphysalis</taxon>
    </lineage>
</organism>
<accession>A0A9J6FLT5</accession>
<comment type="caution">
    <text evidence="7">The sequence shown here is derived from an EMBL/GenBank/DDBJ whole genome shotgun (WGS) entry which is preliminary data.</text>
</comment>
<evidence type="ECO:0000256" key="4">
    <source>
        <dbReference type="PROSITE-ProRule" id="PRU00207"/>
    </source>
</evidence>
<evidence type="ECO:0000256" key="5">
    <source>
        <dbReference type="SAM" id="SignalP"/>
    </source>
</evidence>
<reference evidence="7 8" key="1">
    <citation type="journal article" date="2020" name="Cell">
        <title>Large-Scale Comparative Analyses of Tick Genomes Elucidate Their Genetic Diversity and Vector Capacities.</title>
        <authorList>
            <consortium name="Tick Genome and Microbiome Consortium (TIGMIC)"/>
            <person name="Jia N."/>
            <person name="Wang J."/>
            <person name="Shi W."/>
            <person name="Du L."/>
            <person name="Sun Y."/>
            <person name="Zhan W."/>
            <person name="Jiang J.F."/>
            <person name="Wang Q."/>
            <person name="Zhang B."/>
            <person name="Ji P."/>
            <person name="Bell-Sakyi L."/>
            <person name="Cui X.M."/>
            <person name="Yuan T.T."/>
            <person name="Jiang B.G."/>
            <person name="Yang W.F."/>
            <person name="Lam T.T."/>
            <person name="Chang Q.C."/>
            <person name="Ding S.J."/>
            <person name="Wang X.J."/>
            <person name="Zhu J.G."/>
            <person name="Ruan X.D."/>
            <person name="Zhao L."/>
            <person name="Wei J.T."/>
            <person name="Ye R.Z."/>
            <person name="Que T.C."/>
            <person name="Du C.H."/>
            <person name="Zhou Y.H."/>
            <person name="Cheng J.X."/>
            <person name="Dai P.F."/>
            <person name="Guo W.B."/>
            <person name="Han X.H."/>
            <person name="Huang E.J."/>
            <person name="Li L.F."/>
            <person name="Wei W."/>
            <person name="Gao Y.C."/>
            <person name="Liu J.Z."/>
            <person name="Shao H.Z."/>
            <person name="Wang X."/>
            <person name="Wang C.C."/>
            <person name="Yang T.C."/>
            <person name="Huo Q.B."/>
            <person name="Li W."/>
            <person name="Chen H.Y."/>
            <person name="Chen S.E."/>
            <person name="Zhou L.G."/>
            <person name="Ni X.B."/>
            <person name="Tian J.H."/>
            <person name="Sheng Y."/>
            <person name="Liu T."/>
            <person name="Pan Y.S."/>
            <person name="Xia L.Y."/>
            <person name="Li J."/>
            <person name="Zhao F."/>
            <person name="Cao W.C."/>
        </authorList>
    </citation>
    <scope>NUCLEOTIDE SEQUENCE [LARGE SCALE GENOMIC DNA]</scope>
    <source>
        <strain evidence="7">HaeL-2018</strain>
    </source>
</reference>
<dbReference type="VEuPathDB" id="VectorBase:HLOH_054927"/>